<dbReference type="Proteomes" id="UP000805193">
    <property type="component" value="Unassembled WGS sequence"/>
</dbReference>
<dbReference type="EMBL" id="JABSTQ010009048">
    <property type="protein sequence ID" value="KAG0433561.1"/>
    <property type="molecule type" value="Genomic_DNA"/>
</dbReference>
<keyword evidence="2" id="KW-1185">Reference proteome</keyword>
<sequence length="972" mass="105325">LKCLRLANDVVTLKIKKDPAIQERVRRQMMAAASGERRKSPPPSSAAGDAGPGVATSKQRQQNGAAGGALPRDAAADAPVDDDPESPLITSSSSPSPPSSASALPRKCELFTMTGDLIITKASTTKKPVLPSAVVRTQSTPTSPGGGGGLDPQRGTKREASSLQSPVAEKKGSFGVRTSRSDDHLGKGRSVAAVNIDIDDDEMASSLNTLLDTKQDDSRVLWTYNSAGTGSSSEDNTAATATSSSSGSGRRQDGDLSEPECCTSEMASAFGSEEADRVHASELDLTSPSQLSPENEDGFSREDDWIAEPDLSESQFRHPALDAAFRRGSRKIQHSRWGGLGLQSVLWSFAFSLSVGISHGPLCLCSGKIVGINLEESGNVRRSNGSTASKTDASETLELDSPPSVHSGGTLEEEADLEMAYEAATAAAAAADSGAGVGGCCSPTGDEESDAESLHSFHYSPKAVDMPSASRLAKRLYNLEGFKKSDVSRHLSKNNEFARVVAEEYLKFFDFGQRPLDAALRMFLHRFCLIGETQERERVLVHFSKRYLDANPGAFKSQDAVHTLTCALMLLNTDLHGENIGHKMTCLEFVENLAELNEGENFPKDVLKALYMSIKTAPLEWAVDDSEQDGTSSQDNQSNASEARPAGFIGHNPFLEVPNPNCATEYKKGYVMRKCCLDPGGKRTPLGKRGWKMFCATLRDLVLYLHKDEQGFRKNQLYESLHNSIRIHHSLATKATDYTKKQHVFRLQTADQAEYLFQTGDAKELQSWVDTLNFVTASLSAPPLAGAVGSQKRFQRPLLPVSHTKLNLREQLTDHENRIVWLEKELEEHVANAPEKGAKSRAVAEFVEKENFLQCELRRYRTYAYLLRSKMAQYPELVPALVETSIGEVDEPDQNHSSGNGGGACVLGPPSSLSSSPPRTKHHAGVHKGTALTGMPGPTSSSPRSSPTRTKRPTQDRLSYRTAVQKANDFIA</sequence>
<organism evidence="1 2">
    <name type="scientific">Ixodes persulcatus</name>
    <name type="common">Taiga tick</name>
    <dbReference type="NCBI Taxonomy" id="34615"/>
    <lineage>
        <taxon>Eukaryota</taxon>
        <taxon>Metazoa</taxon>
        <taxon>Ecdysozoa</taxon>
        <taxon>Arthropoda</taxon>
        <taxon>Chelicerata</taxon>
        <taxon>Arachnida</taxon>
        <taxon>Acari</taxon>
        <taxon>Parasitiformes</taxon>
        <taxon>Ixodida</taxon>
        <taxon>Ixodoidea</taxon>
        <taxon>Ixodidae</taxon>
        <taxon>Ixodinae</taxon>
        <taxon>Ixodes</taxon>
    </lineage>
</organism>
<protein>
    <submittedName>
        <fullName evidence="1">Uncharacterized protein</fullName>
    </submittedName>
</protein>
<accession>A0AC60QJ54</accession>
<comment type="caution">
    <text evidence="1">The sequence shown here is derived from an EMBL/GenBank/DDBJ whole genome shotgun (WGS) entry which is preliminary data.</text>
</comment>
<reference evidence="1 2" key="1">
    <citation type="journal article" date="2020" name="Cell">
        <title>Large-Scale Comparative Analyses of Tick Genomes Elucidate Their Genetic Diversity and Vector Capacities.</title>
        <authorList>
            <consortium name="Tick Genome and Microbiome Consortium (TIGMIC)"/>
            <person name="Jia N."/>
            <person name="Wang J."/>
            <person name="Shi W."/>
            <person name="Du L."/>
            <person name="Sun Y."/>
            <person name="Zhan W."/>
            <person name="Jiang J.F."/>
            <person name="Wang Q."/>
            <person name="Zhang B."/>
            <person name="Ji P."/>
            <person name="Bell-Sakyi L."/>
            <person name="Cui X.M."/>
            <person name="Yuan T.T."/>
            <person name="Jiang B.G."/>
            <person name="Yang W.F."/>
            <person name="Lam T.T."/>
            <person name="Chang Q.C."/>
            <person name="Ding S.J."/>
            <person name="Wang X.J."/>
            <person name="Zhu J.G."/>
            <person name="Ruan X.D."/>
            <person name="Zhao L."/>
            <person name="Wei J.T."/>
            <person name="Ye R.Z."/>
            <person name="Que T.C."/>
            <person name="Du C.H."/>
            <person name="Zhou Y.H."/>
            <person name="Cheng J.X."/>
            <person name="Dai P.F."/>
            <person name="Guo W.B."/>
            <person name="Han X.H."/>
            <person name="Huang E.J."/>
            <person name="Li L.F."/>
            <person name="Wei W."/>
            <person name="Gao Y.C."/>
            <person name="Liu J.Z."/>
            <person name="Shao H.Z."/>
            <person name="Wang X."/>
            <person name="Wang C.C."/>
            <person name="Yang T.C."/>
            <person name="Huo Q.B."/>
            <person name="Li W."/>
            <person name="Chen H.Y."/>
            <person name="Chen S.E."/>
            <person name="Zhou L.G."/>
            <person name="Ni X.B."/>
            <person name="Tian J.H."/>
            <person name="Sheng Y."/>
            <person name="Liu T."/>
            <person name="Pan Y.S."/>
            <person name="Xia L.Y."/>
            <person name="Li J."/>
            <person name="Zhao F."/>
            <person name="Cao W.C."/>
        </authorList>
    </citation>
    <scope>NUCLEOTIDE SEQUENCE [LARGE SCALE GENOMIC DNA]</scope>
    <source>
        <strain evidence="1">Iper-2018</strain>
    </source>
</reference>
<name>A0AC60QJ54_IXOPE</name>
<evidence type="ECO:0000313" key="2">
    <source>
        <dbReference type="Proteomes" id="UP000805193"/>
    </source>
</evidence>
<evidence type="ECO:0000313" key="1">
    <source>
        <dbReference type="EMBL" id="KAG0433561.1"/>
    </source>
</evidence>
<proteinExistence type="predicted"/>
<feature type="non-terminal residue" evidence="1">
    <location>
        <position position="1"/>
    </location>
</feature>
<gene>
    <name evidence="1" type="ORF">HPB47_019817</name>
</gene>